<dbReference type="PANTHER" id="PTHR43908:SF3">
    <property type="entry name" value="AT29763P-RELATED"/>
    <property type="match status" value="1"/>
</dbReference>
<dbReference type="AlphaFoldDB" id="S4RF41"/>
<accession>S4RF41</accession>
<evidence type="ECO:0000256" key="6">
    <source>
        <dbReference type="SAM" id="MobiDB-lite"/>
    </source>
</evidence>
<protein>
    <submittedName>
        <fullName evidence="9">DnaJ heat shock protein family (Hsp40) member B14</fullName>
    </submittedName>
</protein>
<dbReference type="Pfam" id="PF00226">
    <property type="entry name" value="DnaJ"/>
    <property type="match status" value="1"/>
</dbReference>
<dbReference type="Gene3D" id="1.10.287.110">
    <property type="entry name" value="DnaJ domain"/>
    <property type="match status" value="1"/>
</dbReference>
<dbReference type="PANTHER" id="PTHR43908">
    <property type="entry name" value="AT29763P-RELATED"/>
    <property type="match status" value="1"/>
</dbReference>
<dbReference type="InterPro" id="IPR001623">
    <property type="entry name" value="DnaJ_domain"/>
</dbReference>
<dbReference type="InterPro" id="IPR036869">
    <property type="entry name" value="J_dom_sf"/>
</dbReference>
<evidence type="ECO:0000313" key="9">
    <source>
        <dbReference type="Ensembl" id="ENSPMAP00000003823.1"/>
    </source>
</evidence>
<dbReference type="InterPro" id="IPR015399">
    <property type="entry name" value="DUF1977_DnaJ-like"/>
</dbReference>
<dbReference type="GO" id="GO:0071218">
    <property type="term" value="P:cellular response to misfolded protein"/>
    <property type="evidence" value="ECO:0007669"/>
    <property type="project" value="TreeGrafter"/>
</dbReference>
<evidence type="ECO:0000256" key="7">
    <source>
        <dbReference type="SAM" id="Phobius"/>
    </source>
</evidence>
<feature type="region of interest" description="Disordered" evidence="6">
    <location>
        <begin position="57"/>
        <end position="84"/>
    </location>
</feature>
<dbReference type="PROSITE" id="PS50076">
    <property type="entry name" value="DNAJ_2"/>
    <property type="match status" value="1"/>
</dbReference>
<dbReference type="SUPFAM" id="SSF46565">
    <property type="entry name" value="Chaperone J-domain"/>
    <property type="match status" value="1"/>
</dbReference>
<dbReference type="GeneTree" id="ENSGT00940000157887"/>
<feature type="region of interest" description="Disordered" evidence="6">
    <location>
        <begin position="217"/>
        <end position="239"/>
    </location>
</feature>
<dbReference type="GO" id="GO:0005789">
    <property type="term" value="C:endoplasmic reticulum membrane"/>
    <property type="evidence" value="ECO:0007669"/>
    <property type="project" value="TreeGrafter"/>
</dbReference>
<sequence>MEGNRDEALRCLGLARAALSRGDSDRGRVFLAKAQRLYHTAQAAAVHLLSTDQNIFSKEDSPHSGPDPANLNGTSAKSYPNCRTTGEISTERSYTAEQLYGVQRINGCRNMYEVLGVSRDVSDDDLKRAYRKLALKFHPDKNHAPGATEAFKAIGCAYSLLSSAEKRHLYDNWGGRYAGSGRHSGRPRFNYDPDPDISPEELFNMFFGHAFQSARSQAYENNRPRQSARNPPSPNKRSLGDMTGVLQFLPLVLLIVVSVLGQFMVSRPTYSLAPNPSLGHTVHRRTQRLGVSYFVSDDAQIHTDKAWRRLEQSVEDDYVGGLRSSCQRERQYKSELLYKAKVYRDERYLALAESMRTDSCDTLERLSQHFRG</sequence>
<dbReference type="GO" id="GO:0030544">
    <property type="term" value="F:Hsp70 protein binding"/>
    <property type="evidence" value="ECO:0007669"/>
    <property type="project" value="TreeGrafter"/>
</dbReference>
<evidence type="ECO:0000256" key="2">
    <source>
        <dbReference type="ARBA" id="ARBA00022692"/>
    </source>
</evidence>
<feature type="compositionally biased region" description="Polar residues" evidence="6">
    <location>
        <begin position="71"/>
        <end position="84"/>
    </location>
</feature>
<organism evidence="9">
    <name type="scientific">Petromyzon marinus</name>
    <name type="common">Sea lamprey</name>
    <dbReference type="NCBI Taxonomy" id="7757"/>
    <lineage>
        <taxon>Eukaryota</taxon>
        <taxon>Metazoa</taxon>
        <taxon>Chordata</taxon>
        <taxon>Craniata</taxon>
        <taxon>Vertebrata</taxon>
        <taxon>Cyclostomata</taxon>
        <taxon>Hyperoartia</taxon>
        <taxon>Petromyzontiformes</taxon>
        <taxon>Petromyzontidae</taxon>
        <taxon>Petromyzon</taxon>
    </lineage>
</organism>
<name>S4RF41_PETMA</name>
<keyword evidence="3 7" id="KW-1133">Transmembrane helix</keyword>
<proteinExistence type="predicted"/>
<dbReference type="OMA" id="TGQARHY"/>
<dbReference type="STRING" id="7757.ENSPMAP00000003823"/>
<evidence type="ECO:0000259" key="8">
    <source>
        <dbReference type="PROSITE" id="PS50076"/>
    </source>
</evidence>
<feature type="transmembrane region" description="Helical" evidence="7">
    <location>
        <begin position="245"/>
        <end position="265"/>
    </location>
</feature>
<feature type="domain" description="J" evidence="8">
    <location>
        <begin position="110"/>
        <end position="174"/>
    </location>
</feature>
<reference evidence="9" key="2">
    <citation type="submission" date="2025-09" db="UniProtKB">
        <authorList>
            <consortium name="Ensembl"/>
        </authorList>
    </citation>
    <scope>IDENTIFICATION</scope>
</reference>
<dbReference type="SMART" id="SM00271">
    <property type="entry name" value="DnaJ"/>
    <property type="match status" value="1"/>
</dbReference>
<keyword evidence="2 7" id="KW-0812">Transmembrane</keyword>
<dbReference type="CDD" id="cd06257">
    <property type="entry name" value="DnaJ"/>
    <property type="match status" value="1"/>
</dbReference>
<dbReference type="InterPro" id="IPR051100">
    <property type="entry name" value="DnaJ_subfamily_B/C"/>
</dbReference>
<evidence type="ECO:0000256" key="4">
    <source>
        <dbReference type="ARBA" id="ARBA00023136"/>
    </source>
</evidence>
<dbReference type="PRINTS" id="PR00625">
    <property type="entry name" value="JDOMAIN"/>
</dbReference>
<dbReference type="HOGENOM" id="CLU_043579_3_0_1"/>
<dbReference type="Ensembl" id="ENSPMAT00000003839.1">
    <property type="protein sequence ID" value="ENSPMAP00000003823.1"/>
    <property type="gene ID" value="ENSPMAG00000003510.1"/>
</dbReference>
<feature type="compositionally biased region" description="Polar residues" evidence="6">
    <location>
        <begin position="217"/>
        <end position="230"/>
    </location>
</feature>
<reference evidence="9" key="1">
    <citation type="submission" date="2025-08" db="UniProtKB">
        <authorList>
            <consortium name="Ensembl"/>
        </authorList>
    </citation>
    <scope>IDENTIFICATION</scope>
</reference>
<comment type="subcellular location">
    <subcellularLocation>
        <location evidence="1">Membrane</location>
        <topology evidence="1">Single-pass membrane protein</topology>
    </subcellularLocation>
</comment>
<keyword evidence="4 7" id="KW-0472">Membrane</keyword>
<evidence type="ECO:0000256" key="3">
    <source>
        <dbReference type="ARBA" id="ARBA00022989"/>
    </source>
</evidence>
<evidence type="ECO:0000256" key="5">
    <source>
        <dbReference type="ARBA" id="ARBA00023186"/>
    </source>
</evidence>
<evidence type="ECO:0000256" key="1">
    <source>
        <dbReference type="ARBA" id="ARBA00004167"/>
    </source>
</evidence>
<keyword evidence="5" id="KW-0143">Chaperone</keyword>
<dbReference type="Pfam" id="PF09320">
    <property type="entry name" value="DUF1977"/>
    <property type="match status" value="1"/>
</dbReference>